<dbReference type="Pfam" id="PF01973">
    <property type="entry name" value="MptE-like"/>
    <property type="match status" value="1"/>
</dbReference>
<name>A0ABX4YK77_9LEPT</name>
<proteinExistence type="predicted"/>
<dbReference type="RefSeq" id="WP_010418886.1">
    <property type="nucleotide sequence ID" value="NZ_MCRM02000005.1"/>
</dbReference>
<protein>
    <submittedName>
        <fullName evidence="2">DUF115 domain-containing protein</fullName>
    </submittedName>
</protein>
<accession>A0ABX4YK77</accession>
<dbReference type="EMBL" id="MCRM02000005">
    <property type="protein sequence ID" value="PNV75687.1"/>
    <property type="molecule type" value="Genomic_DNA"/>
</dbReference>
<comment type="caution">
    <text evidence="2">The sequence shown here is derived from an EMBL/GenBank/DDBJ whole genome shotgun (WGS) entry which is preliminary data.</text>
</comment>
<evidence type="ECO:0000313" key="2">
    <source>
        <dbReference type="EMBL" id="PNV75687.1"/>
    </source>
</evidence>
<dbReference type="PANTHER" id="PTHR41786">
    <property type="entry name" value="MOTILITY ACCESSORY FACTOR MAF"/>
    <property type="match status" value="1"/>
</dbReference>
<dbReference type="Proteomes" id="UP000094669">
    <property type="component" value="Unassembled WGS sequence"/>
</dbReference>
<evidence type="ECO:0000313" key="3">
    <source>
        <dbReference type="Proteomes" id="UP000094669"/>
    </source>
</evidence>
<dbReference type="InterPro" id="IPR002826">
    <property type="entry name" value="MptE-like"/>
</dbReference>
<sequence length="405" mass="46370">MILFVGIGCAYHISAYLKTLGTKPRILCLEPFGEFEALVGDFVRREIGSIPIWYDWKKFQTLPSTSWIPEGIRSFKVFLHPAYARKFPEVSQEILSFLQTIGITDQNRIAKETYEKLWVHNFFRHAKRFQENPAAFRIICKKLPVRKNQIGCFIGASPSLELEKDWIEKNRTKVYLLASDTSLGFLLQNKILPDAILSIDSGRGTGFHFPANTPDQIPIITWLGGSARIFDLPNPKILYVSTHPLDQMARMYFFPEAPILENPTLNIAGMAISVLEAFGFESCLVKGLDFSRTGGKTHCRGSGYERYDRLFLTRKKSLYSGRYSSNASWIRRTSVLNFWKQWNPLTLLEELPKDVSPSPYWKNAVSEISSEFPRTGIFWRTASASLTEFPARICSILQRESRILE</sequence>
<gene>
    <name evidence="2" type="ORF">BES34_006480</name>
</gene>
<dbReference type="PANTHER" id="PTHR41786:SF1">
    <property type="entry name" value="6-HYDROXYMETHYLPTERIN DIPHOSPHOKINASE MPTE-LIKE DOMAIN-CONTAINING PROTEIN"/>
    <property type="match status" value="1"/>
</dbReference>
<organism evidence="2 3">
    <name type="scientific">Leptospira inadai serovar Lyme</name>
    <dbReference type="NCBI Taxonomy" id="293084"/>
    <lineage>
        <taxon>Bacteria</taxon>
        <taxon>Pseudomonadati</taxon>
        <taxon>Spirochaetota</taxon>
        <taxon>Spirochaetia</taxon>
        <taxon>Leptospirales</taxon>
        <taxon>Leptospiraceae</taxon>
        <taxon>Leptospira</taxon>
    </lineage>
</organism>
<evidence type="ECO:0000259" key="1">
    <source>
        <dbReference type="Pfam" id="PF01973"/>
    </source>
</evidence>
<reference evidence="2" key="1">
    <citation type="submission" date="2018-01" db="EMBL/GenBank/DDBJ databases">
        <title>Genomic characterization of Leptospira inadai serogroup Lyme isolated from captured rat in Brazil and comparative analysis with human reference strain.</title>
        <authorList>
            <person name="Moreno L.Z."/>
            <person name="Loureiro A.P."/>
            <person name="Miraglia F."/>
            <person name="Kremer F.S."/>
            <person name="Eslabao M.R."/>
            <person name="Dellagostin O.A."/>
            <person name="Lilenbaum W."/>
            <person name="Moreno A.M."/>
        </authorList>
    </citation>
    <scope>NUCLEOTIDE SEQUENCE [LARGE SCALE GENOMIC DNA]</scope>
    <source>
        <strain evidence="2">M34/99</strain>
    </source>
</reference>
<feature type="domain" description="6-hydroxymethylpterin diphosphokinase MptE-like" evidence="1">
    <location>
        <begin position="148"/>
        <end position="293"/>
    </location>
</feature>
<keyword evidence="3" id="KW-1185">Reference proteome</keyword>